<feature type="compositionally biased region" description="Low complexity" evidence="12">
    <location>
        <begin position="321"/>
        <end position="332"/>
    </location>
</feature>
<dbReference type="PROSITE" id="PS50294">
    <property type="entry name" value="WD_REPEATS_REGION"/>
    <property type="match status" value="1"/>
</dbReference>
<evidence type="ECO:0000256" key="3">
    <source>
        <dbReference type="ARBA" id="ARBA00022448"/>
    </source>
</evidence>
<dbReference type="PANTHER" id="PTHR11024:SF3">
    <property type="entry name" value="NUCLEOPORIN SEH1"/>
    <property type="match status" value="1"/>
</dbReference>
<dbReference type="InterPro" id="IPR037363">
    <property type="entry name" value="Sec13/Seh1_fam"/>
</dbReference>
<dbReference type="GO" id="GO:0005198">
    <property type="term" value="F:structural molecule activity"/>
    <property type="evidence" value="ECO:0007669"/>
    <property type="project" value="InterPro"/>
</dbReference>
<dbReference type="GO" id="GO:1904263">
    <property type="term" value="P:positive regulation of TORC1 signaling"/>
    <property type="evidence" value="ECO:0007669"/>
    <property type="project" value="TreeGrafter"/>
</dbReference>
<evidence type="ECO:0000256" key="7">
    <source>
        <dbReference type="ARBA" id="ARBA00022927"/>
    </source>
</evidence>
<evidence type="ECO:0000256" key="10">
    <source>
        <dbReference type="ARBA" id="ARBA00023242"/>
    </source>
</evidence>
<feature type="compositionally biased region" description="Acidic residues" evidence="12">
    <location>
        <begin position="465"/>
        <end position="485"/>
    </location>
</feature>
<accession>A0AAN6ESQ5</accession>
<dbReference type="Proteomes" id="UP001161757">
    <property type="component" value="Unassembled WGS sequence"/>
</dbReference>
<protein>
    <recommendedName>
        <fullName evidence="15">WD40 repeat-like protein</fullName>
    </recommendedName>
</protein>
<evidence type="ECO:0000256" key="1">
    <source>
        <dbReference type="ARBA" id="ARBA00004567"/>
    </source>
</evidence>
<keyword evidence="8" id="KW-0811">Translocation</keyword>
<feature type="region of interest" description="Disordered" evidence="12">
    <location>
        <begin position="219"/>
        <end position="239"/>
    </location>
</feature>
<dbReference type="EMBL" id="JAJGCB010000012">
    <property type="protein sequence ID" value="KAJ8990054.1"/>
    <property type="molecule type" value="Genomic_DNA"/>
</dbReference>
<comment type="caution">
    <text evidence="13">The sequence shown here is derived from an EMBL/GenBank/DDBJ whole genome shotgun (WGS) entry which is preliminary data.</text>
</comment>
<evidence type="ECO:0000313" key="14">
    <source>
        <dbReference type="Proteomes" id="UP001161757"/>
    </source>
</evidence>
<dbReference type="AlphaFoldDB" id="A0AAN6ESQ5"/>
<dbReference type="PANTHER" id="PTHR11024">
    <property type="entry name" value="NUCLEAR PORE COMPLEX PROTEIN SEC13 / SEH1 FAMILY MEMBER"/>
    <property type="match status" value="1"/>
</dbReference>
<feature type="region of interest" description="Disordered" evidence="12">
    <location>
        <begin position="461"/>
        <end position="512"/>
    </location>
</feature>
<keyword evidence="6" id="KW-0509">mRNA transport</keyword>
<feature type="repeat" description="WD" evidence="11">
    <location>
        <begin position="8"/>
        <end position="40"/>
    </location>
</feature>
<dbReference type="GO" id="GO:0035859">
    <property type="term" value="C:Seh1-associated complex"/>
    <property type="evidence" value="ECO:0007669"/>
    <property type="project" value="TreeGrafter"/>
</dbReference>
<evidence type="ECO:0000256" key="9">
    <source>
        <dbReference type="ARBA" id="ARBA00023132"/>
    </source>
</evidence>
<keyword evidence="9" id="KW-0906">Nuclear pore complex</keyword>
<comment type="similarity">
    <text evidence="2">Belongs to the WD repeat SEC13 family.</text>
</comment>
<dbReference type="Pfam" id="PF00400">
    <property type="entry name" value="WD40"/>
    <property type="match status" value="3"/>
</dbReference>
<evidence type="ECO:0000256" key="2">
    <source>
        <dbReference type="ARBA" id="ARBA00010102"/>
    </source>
</evidence>
<feature type="compositionally biased region" description="Low complexity" evidence="12">
    <location>
        <begin position="370"/>
        <end position="389"/>
    </location>
</feature>
<organism evidence="13 14">
    <name type="scientific">Exophiala dermatitidis</name>
    <name type="common">Black yeast-like fungus</name>
    <name type="synonym">Wangiella dermatitidis</name>
    <dbReference type="NCBI Taxonomy" id="5970"/>
    <lineage>
        <taxon>Eukaryota</taxon>
        <taxon>Fungi</taxon>
        <taxon>Dikarya</taxon>
        <taxon>Ascomycota</taxon>
        <taxon>Pezizomycotina</taxon>
        <taxon>Eurotiomycetes</taxon>
        <taxon>Chaetothyriomycetidae</taxon>
        <taxon>Chaetothyriales</taxon>
        <taxon>Herpotrichiellaceae</taxon>
        <taxon>Exophiala</taxon>
    </lineage>
</organism>
<proteinExistence type="inferred from homology"/>
<keyword evidence="4 11" id="KW-0853">WD repeat</keyword>
<name>A0AAN6ESQ5_EXODE</name>
<keyword evidence="10" id="KW-0539">Nucleus</keyword>
<feature type="compositionally biased region" description="Low complexity" evidence="12">
    <location>
        <begin position="340"/>
        <end position="357"/>
    </location>
</feature>
<dbReference type="InterPro" id="IPR001680">
    <property type="entry name" value="WD40_rpt"/>
</dbReference>
<sequence length="512" mass="56428">MGKAEEFETGHQDRVTVLHTNFNGTRILTGSIDHRIKVWDRDVKTGERTLIDTFTAHDSDIRDAKFFHPTTGSHIATIGNDLKFQLWSEDVSQAPNSGRRFRRTTTIQSAPRVPFVSLDIKTTDNVYTTLALIDRQGLLSIYEPSNPDDLREWTLIDSFNVCGTNPPGRGEETSFKVRWDQNPTPLAYINSLSDDRSQLSLVVSALNEVKIYRSTIPGSDGMSTSGSGPGTNANANIMGGTNASADGASHRIMFYEAARLPRHPALVRDVQWAPFSVRGTDRLATACKDGTVRIFELGVVETPDRNRYAGGSDGASKLNRTHTTTTTSDTTDASLPANVQQQQQRQYQQQQQQQQQQSSLTSAITGRAIQQQHQLQQGPSSAALSGGPSRTTRTGYIFPFTTTIQSSTSLSSAHSDAWSLAWDGQGQVLMSNGSDGVTKLWRKSILGGQWLVFAGQEVLDRRAGEDDDDDDEEDEDEGLDGDDAADYNGRVRSRSRSNYIRRDDDGDRDSDL</sequence>
<dbReference type="SUPFAM" id="SSF50978">
    <property type="entry name" value="WD40 repeat-like"/>
    <property type="match status" value="1"/>
</dbReference>
<dbReference type="GO" id="GO:0051028">
    <property type="term" value="P:mRNA transport"/>
    <property type="evidence" value="ECO:0007669"/>
    <property type="project" value="UniProtKB-KW"/>
</dbReference>
<comment type="subcellular location">
    <subcellularLocation>
        <location evidence="1">Nucleus</location>
        <location evidence="1">Nuclear pore complex</location>
    </subcellularLocation>
</comment>
<reference evidence="13" key="1">
    <citation type="submission" date="2023-01" db="EMBL/GenBank/DDBJ databases">
        <title>Exophiala dermititidis isolated from Cystic Fibrosis Patient.</title>
        <authorList>
            <person name="Kurbessoian T."/>
            <person name="Crocker A."/>
            <person name="Murante D."/>
            <person name="Hogan D.A."/>
            <person name="Stajich J.E."/>
        </authorList>
    </citation>
    <scope>NUCLEOTIDE SEQUENCE</scope>
    <source>
        <strain evidence="13">Ex8</strain>
    </source>
</reference>
<dbReference type="SMART" id="SM00320">
    <property type="entry name" value="WD40"/>
    <property type="match status" value="4"/>
</dbReference>
<feature type="compositionally biased region" description="Basic and acidic residues" evidence="12">
    <location>
        <begin position="500"/>
        <end position="512"/>
    </location>
</feature>
<dbReference type="InterPro" id="IPR015943">
    <property type="entry name" value="WD40/YVTN_repeat-like_dom_sf"/>
</dbReference>
<dbReference type="InterPro" id="IPR036322">
    <property type="entry name" value="WD40_repeat_dom_sf"/>
</dbReference>
<evidence type="ECO:0000256" key="4">
    <source>
        <dbReference type="ARBA" id="ARBA00022574"/>
    </source>
</evidence>
<feature type="compositionally biased region" description="Polar residues" evidence="12">
    <location>
        <begin position="221"/>
        <end position="239"/>
    </location>
</feature>
<dbReference type="PROSITE" id="PS50082">
    <property type="entry name" value="WD_REPEATS_2"/>
    <property type="match status" value="1"/>
</dbReference>
<evidence type="ECO:0000256" key="6">
    <source>
        <dbReference type="ARBA" id="ARBA00022816"/>
    </source>
</evidence>
<feature type="region of interest" description="Disordered" evidence="12">
    <location>
        <begin position="304"/>
        <end position="390"/>
    </location>
</feature>
<dbReference type="InterPro" id="IPR019775">
    <property type="entry name" value="WD40_repeat_CS"/>
</dbReference>
<evidence type="ECO:0000313" key="13">
    <source>
        <dbReference type="EMBL" id="KAJ8990054.1"/>
    </source>
</evidence>
<dbReference type="PROSITE" id="PS00678">
    <property type="entry name" value="WD_REPEATS_1"/>
    <property type="match status" value="1"/>
</dbReference>
<dbReference type="GO" id="GO:0031080">
    <property type="term" value="C:nuclear pore outer ring"/>
    <property type="evidence" value="ECO:0007669"/>
    <property type="project" value="TreeGrafter"/>
</dbReference>
<evidence type="ECO:0000256" key="8">
    <source>
        <dbReference type="ARBA" id="ARBA00023010"/>
    </source>
</evidence>
<dbReference type="GO" id="GO:0034198">
    <property type="term" value="P:cellular response to amino acid starvation"/>
    <property type="evidence" value="ECO:0007669"/>
    <property type="project" value="TreeGrafter"/>
</dbReference>
<keyword evidence="5" id="KW-0677">Repeat</keyword>
<dbReference type="Gene3D" id="2.130.10.10">
    <property type="entry name" value="YVTN repeat-like/Quinoprotein amine dehydrogenase"/>
    <property type="match status" value="1"/>
</dbReference>
<evidence type="ECO:0008006" key="15">
    <source>
        <dbReference type="Google" id="ProtNLM"/>
    </source>
</evidence>
<evidence type="ECO:0000256" key="11">
    <source>
        <dbReference type="PROSITE-ProRule" id="PRU00221"/>
    </source>
</evidence>
<gene>
    <name evidence="13" type="ORF">HRR80_006187</name>
</gene>
<keyword evidence="3" id="KW-0813">Transport</keyword>
<keyword evidence="7" id="KW-0653">Protein transport</keyword>
<dbReference type="GO" id="GO:0015031">
    <property type="term" value="P:protein transport"/>
    <property type="evidence" value="ECO:0007669"/>
    <property type="project" value="UniProtKB-KW"/>
</dbReference>
<evidence type="ECO:0000256" key="12">
    <source>
        <dbReference type="SAM" id="MobiDB-lite"/>
    </source>
</evidence>
<evidence type="ECO:0000256" key="5">
    <source>
        <dbReference type="ARBA" id="ARBA00022737"/>
    </source>
</evidence>